<protein>
    <submittedName>
        <fullName evidence="2">Uncharacterized protein</fullName>
    </submittedName>
</protein>
<name>A0A2J7Q9I8_9NEOP</name>
<feature type="transmembrane region" description="Helical" evidence="1">
    <location>
        <begin position="72"/>
        <end position="91"/>
    </location>
</feature>
<dbReference type="Proteomes" id="UP000235965">
    <property type="component" value="Unassembled WGS sequence"/>
</dbReference>
<dbReference type="AlphaFoldDB" id="A0A2J7Q9I8"/>
<keyword evidence="1" id="KW-0812">Transmembrane</keyword>
<keyword evidence="1" id="KW-0472">Membrane</keyword>
<organism evidence="2 3">
    <name type="scientific">Cryptotermes secundus</name>
    <dbReference type="NCBI Taxonomy" id="105785"/>
    <lineage>
        <taxon>Eukaryota</taxon>
        <taxon>Metazoa</taxon>
        <taxon>Ecdysozoa</taxon>
        <taxon>Arthropoda</taxon>
        <taxon>Hexapoda</taxon>
        <taxon>Insecta</taxon>
        <taxon>Pterygota</taxon>
        <taxon>Neoptera</taxon>
        <taxon>Polyneoptera</taxon>
        <taxon>Dictyoptera</taxon>
        <taxon>Blattodea</taxon>
        <taxon>Blattoidea</taxon>
        <taxon>Termitoidae</taxon>
        <taxon>Kalotermitidae</taxon>
        <taxon>Cryptotermitinae</taxon>
        <taxon>Cryptotermes</taxon>
    </lineage>
</organism>
<feature type="transmembrane region" description="Helical" evidence="1">
    <location>
        <begin position="131"/>
        <end position="150"/>
    </location>
</feature>
<keyword evidence="3" id="KW-1185">Reference proteome</keyword>
<gene>
    <name evidence="2" type="ORF">B7P43_G13294</name>
</gene>
<evidence type="ECO:0000313" key="3">
    <source>
        <dbReference type="Proteomes" id="UP000235965"/>
    </source>
</evidence>
<feature type="non-terminal residue" evidence="2">
    <location>
        <position position="1"/>
    </location>
</feature>
<evidence type="ECO:0000256" key="1">
    <source>
        <dbReference type="SAM" id="Phobius"/>
    </source>
</evidence>
<dbReference type="EMBL" id="NEVH01016350">
    <property type="protein sequence ID" value="PNF25245.1"/>
    <property type="molecule type" value="Genomic_DNA"/>
</dbReference>
<dbReference type="InParanoid" id="A0A2J7Q9I8"/>
<reference evidence="2 3" key="1">
    <citation type="submission" date="2017-12" db="EMBL/GenBank/DDBJ databases">
        <title>Hemimetabolous genomes reveal molecular basis of termite eusociality.</title>
        <authorList>
            <person name="Harrison M.C."/>
            <person name="Jongepier E."/>
            <person name="Robertson H.M."/>
            <person name="Arning N."/>
            <person name="Bitard-Feildel T."/>
            <person name="Chao H."/>
            <person name="Childers C.P."/>
            <person name="Dinh H."/>
            <person name="Doddapaneni H."/>
            <person name="Dugan S."/>
            <person name="Gowin J."/>
            <person name="Greiner C."/>
            <person name="Han Y."/>
            <person name="Hu H."/>
            <person name="Hughes D.S.T."/>
            <person name="Huylmans A.-K."/>
            <person name="Kemena C."/>
            <person name="Kremer L.P.M."/>
            <person name="Lee S.L."/>
            <person name="Lopez-Ezquerra A."/>
            <person name="Mallet L."/>
            <person name="Monroy-Kuhn J.M."/>
            <person name="Moser A."/>
            <person name="Murali S.C."/>
            <person name="Muzny D.M."/>
            <person name="Otani S."/>
            <person name="Piulachs M.-D."/>
            <person name="Poelchau M."/>
            <person name="Qu J."/>
            <person name="Schaub F."/>
            <person name="Wada-Katsumata A."/>
            <person name="Worley K.C."/>
            <person name="Xie Q."/>
            <person name="Ylla G."/>
            <person name="Poulsen M."/>
            <person name="Gibbs R.A."/>
            <person name="Schal C."/>
            <person name="Richards S."/>
            <person name="Belles X."/>
            <person name="Korb J."/>
            <person name="Bornberg-Bauer E."/>
        </authorList>
    </citation>
    <scope>NUCLEOTIDE SEQUENCE [LARGE SCALE GENOMIC DNA]</scope>
    <source>
        <tissue evidence="2">Whole body</tissue>
    </source>
</reference>
<sequence length="177" mass="20442">FITVFTRNFAGPCSEPDQSNPYHPILSLRSILIFSTHLRLGLPSGLFPPGIPTDILYAFPISPIRATCPAHLILLDLIILIIVMKLLIMQFSPTSCHFISLRSKYSPKKNTLFSNTLRLRSSLNVRDQVSHPYRTTGKIIVLYILIFMFWDSRREDKRFWTEWYQALPQFSLLLISS</sequence>
<proteinExistence type="predicted"/>
<evidence type="ECO:0000313" key="2">
    <source>
        <dbReference type="EMBL" id="PNF25245.1"/>
    </source>
</evidence>
<accession>A0A2J7Q9I8</accession>
<comment type="caution">
    <text evidence="2">The sequence shown here is derived from an EMBL/GenBank/DDBJ whole genome shotgun (WGS) entry which is preliminary data.</text>
</comment>
<keyword evidence="1" id="KW-1133">Transmembrane helix</keyword>